<evidence type="ECO:0000313" key="4">
    <source>
        <dbReference type="RefSeq" id="XP_002739530.1"/>
    </source>
</evidence>
<dbReference type="GeneID" id="100376133"/>
<evidence type="ECO:0000256" key="1">
    <source>
        <dbReference type="SAM" id="MobiDB-lite"/>
    </source>
</evidence>
<keyword evidence="2" id="KW-0812">Transmembrane</keyword>
<keyword evidence="2" id="KW-0472">Membrane</keyword>
<feature type="compositionally biased region" description="Low complexity" evidence="1">
    <location>
        <begin position="164"/>
        <end position="176"/>
    </location>
</feature>
<sequence>MLYYVRKREGKTRNRDICFMSVLISVSLLILVTCVGVTVYQYVQLHNFRVQQEEQHAQLKLLLDGIAELRTRLHNLEVYIEIGDGKTTRSSSGKLIAKRDAYEQDDERRGACSVNYIAIPGPAGMPGIPGLMGVQGPAGRDGLPGPRGDIGGDGLPGPPGEPGQPGAEGQPGKAGPVGPTGPKGESGDAGGLRPSVEESDSVTIANERWANRTTGVVYVRWGKNTCSDSSELVYEGIIGNSWFEHTGSGSNYQCLPLNPIYDSPVSGTQSKGLIYGAEYETQGFPPLAQVADHDPVCAVCRVRSRGTVLMIPARNQCPSTEWTREYYGYLMSEHHGHKRTEYICVDHQADGRTGTHHSLNGALLYPVEGRCDAGSLPCGPYVNGYELTCAVCTV</sequence>
<gene>
    <name evidence="4" type="primary">LOC100376133</name>
</gene>
<organism evidence="3 4">
    <name type="scientific">Saccoglossus kowalevskii</name>
    <name type="common">Acorn worm</name>
    <dbReference type="NCBI Taxonomy" id="10224"/>
    <lineage>
        <taxon>Eukaryota</taxon>
        <taxon>Metazoa</taxon>
        <taxon>Hemichordata</taxon>
        <taxon>Enteropneusta</taxon>
        <taxon>Harrimaniidae</taxon>
        <taxon>Saccoglossus</taxon>
    </lineage>
</organism>
<dbReference type="Proteomes" id="UP000694865">
    <property type="component" value="Unplaced"/>
</dbReference>
<protein>
    <submittedName>
        <fullName evidence="4">Short-chain collagen C4-like</fullName>
    </submittedName>
</protein>
<dbReference type="InterPro" id="IPR051077">
    <property type="entry name" value="Ca-dependent_lectin"/>
</dbReference>
<accession>A0ABM0GXI4</accession>
<name>A0ABM0GXI4_SACKO</name>
<dbReference type="RefSeq" id="XP_002739530.1">
    <property type="nucleotide sequence ID" value="XM_002739484.1"/>
</dbReference>
<feature type="compositionally biased region" description="Low complexity" evidence="1">
    <location>
        <begin position="133"/>
        <end position="147"/>
    </location>
</feature>
<dbReference type="PANTHER" id="PTHR24024:SF18">
    <property type="entry name" value="SHORT-CHAIN COLLAGEN C4-LIKE"/>
    <property type="match status" value="1"/>
</dbReference>
<reference evidence="4" key="1">
    <citation type="submission" date="2025-08" db="UniProtKB">
        <authorList>
            <consortium name="RefSeq"/>
        </authorList>
    </citation>
    <scope>IDENTIFICATION</scope>
    <source>
        <tissue evidence="4">Testes</tissue>
    </source>
</reference>
<keyword evidence="2" id="KW-1133">Transmembrane helix</keyword>
<evidence type="ECO:0000313" key="3">
    <source>
        <dbReference type="Proteomes" id="UP000694865"/>
    </source>
</evidence>
<feature type="transmembrane region" description="Helical" evidence="2">
    <location>
        <begin position="21"/>
        <end position="43"/>
    </location>
</feature>
<dbReference type="PANTHER" id="PTHR24024">
    <property type="entry name" value="PULMONARY SURFACTANT-ASSOCIATED PROTEIN A"/>
    <property type="match status" value="1"/>
</dbReference>
<dbReference type="InterPro" id="IPR008160">
    <property type="entry name" value="Collagen"/>
</dbReference>
<evidence type="ECO:0000256" key="2">
    <source>
        <dbReference type="SAM" id="Phobius"/>
    </source>
</evidence>
<proteinExistence type="predicted"/>
<feature type="region of interest" description="Disordered" evidence="1">
    <location>
        <begin position="133"/>
        <end position="204"/>
    </location>
</feature>
<keyword evidence="3" id="KW-1185">Reference proteome</keyword>
<dbReference type="Pfam" id="PF01391">
    <property type="entry name" value="Collagen"/>
    <property type="match status" value="1"/>
</dbReference>